<dbReference type="Proteomes" id="UP001633002">
    <property type="component" value="Unassembled WGS sequence"/>
</dbReference>
<reference evidence="1 2" key="1">
    <citation type="submission" date="2024-09" db="EMBL/GenBank/DDBJ databases">
        <title>Chromosome-scale assembly of Riccia sorocarpa.</title>
        <authorList>
            <person name="Paukszto L."/>
        </authorList>
    </citation>
    <scope>NUCLEOTIDE SEQUENCE [LARGE SCALE GENOMIC DNA]</scope>
    <source>
        <strain evidence="1">LP-2024</strain>
        <tissue evidence="1">Aerial parts of the thallus</tissue>
    </source>
</reference>
<evidence type="ECO:0000313" key="1">
    <source>
        <dbReference type="EMBL" id="KAL3681778.1"/>
    </source>
</evidence>
<evidence type="ECO:0000313" key="2">
    <source>
        <dbReference type="Proteomes" id="UP001633002"/>
    </source>
</evidence>
<accession>A0ABD3GRI1</accession>
<proteinExistence type="predicted"/>
<organism evidence="1 2">
    <name type="scientific">Riccia sorocarpa</name>
    <dbReference type="NCBI Taxonomy" id="122646"/>
    <lineage>
        <taxon>Eukaryota</taxon>
        <taxon>Viridiplantae</taxon>
        <taxon>Streptophyta</taxon>
        <taxon>Embryophyta</taxon>
        <taxon>Marchantiophyta</taxon>
        <taxon>Marchantiopsida</taxon>
        <taxon>Marchantiidae</taxon>
        <taxon>Marchantiales</taxon>
        <taxon>Ricciaceae</taxon>
        <taxon>Riccia</taxon>
    </lineage>
</organism>
<sequence length="232" mass="26325">MENQTGYVIKESDLIKHGWTTSEWKEQLRALQSNPLVDTLELSVKEDPEIFRTNEEGGPVSLQTRGELWGQFLAESQTVRTLHIDVETCVPVYMSELVSGLRRNPNSAVTSFFIRLSDSSASVYLSEMIRCMRKLEDLWFDFSDWRYCSEDATTALDLASAIADAIQLLNFHYLSLYTRISPFDALTSHDIQLPGYYHSVLIVVPPTGSFDGNLSTPSQATTFNYRDTTILF</sequence>
<dbReference type="EMBL" id="JBJQOH010000007">
    <property type="protein sequence ID" value="KAL3681778.1"/>
    <property type="molecule type" value="Genomic_DNA"/>
</dbReference>
<name>A0ABD3GRI1_9MARC</name>
<comment type="caution">
    <text evidence="1">The sequence shown here is derived from an EMBL/GenBank/DDBJ whole genome shotgun (WGS) entry which is preliminary data.</text>
</comment>
<gene>
    <name evidence="1" type="ORF">R1sor_024734</name>
</gene>
<protein>
    <submittedName>
        <fullName evidence="1">Uncharacterized protein</fullName>
    </submittedName>
</protein>
<dbReference type="AlphaFoldDB" id="A0ABD3GRI1"/>
<keyword evidence="2" id="KW-1185">Reference proteome</keyword>